<dbReference type="Proteomes" id="UP000887013">
    <property type="component" value="Unassembled WGS sequence"/>
</dbReference>
<comment type="caution">
    <text evidence="1">The sequence shown here is derived from an EMBL/GenBank/DDBJ whole genome shotgun (WGS) entry which is preliminary data.</text>
</comment>
<protein>
    <submittedName>
        <fullName evidence="1">Uncharacterized protein</fullName>
    </submittedName>
</protein>
<gene>
    <name evidence="1" type="primary">AVEN_49293_1</name>
    <name evidence="1" type="ORF">NPIL_675341</name>
</gene>
<name>A0A8X6P525_NEPPI</name>
<organism evidence="1 2">
    <name type="scientific">Nephila pilipes</name>
    <name type="common">Giant wood spider</name>
    <name type="synonym">Nephila maculata</name>
    <dbReference type="NCBI Taxonomy" id="299642"/>
    <lineage>
        <taxon>Eukaryota</taxon>
        <taxon>Metazoa</taxon>
        <taxon>Ecdysozoa</taxon>
        <taxon>Arthropoda</taxon>
        <taxon>Chelicerata</taxon>
        <taxon>Arachnida</taxon>
        <taxon>Araneae</taxon>
        <taxon>Araneomorphae</taxon>
        <taxon>Entelegynae</taxon>
        <taxon>Araneoidea</taxon>
        <taxon>Nephilidae</taxon>
        <taxon>Nephila</taxon>
    </lineage>
</organism>
<dbReference type="EMBL" id="BMAW01064743">
    <property type="protein sequence ID" value="GFT46877.1"/>
    <property type="molecule type" value="Genomic_DNA"/>
</dbReference>
<evidence type="ECO:0000313" key="2">
    <source>
        <dbReference type="Proteomes" id="UP000887013"/>
    </source>
</evidence>
<accession>A0A8X6P525</accession>
<dbReference type="OrthoDB" id="6430750at2759"/>
<evidence type="ECO:0000313" key="1">
    <source>
        <dbReference type="EMBL" id="GFT46877.1"/>
    </source>
</evidence>
<sequence length="113" mass="13018">MAYCHNLRSSDRVFKVEDQVIVLIPDSTNKLLKSWQGPSIVVQKCNLHSFLVKMPDNSTKHIHQNKLRHYIASSNSVNVLFEEEKEFVMLKLHQMLPKNLNSSKSSITSKLII</sequence>
<keyword evidence="2" id="KW-1185">Reference proteome</keyword>
<reference evidence="1" key="1">
    <citation type="submission" date="2020-08" db="EMBL/GenBank/DDBJ databases">
        <title>Multicomponent nature underlies the extraordinary mechanical properties of spider dragline silk.</title>
        <authorList>
            <person name="Kono N."/>
            <person name="Nakamura H."/>
            <person name="Mori M."/>
            <person name="Yoshida Y."/>
            <person name="Ohtoshi R."/>
            <person name="Malay A.D."/>
            <person name="Moran D.A.P."/>
            <person name="Tomita M."/>
            <person name="Numata K."/>
            <person name="Arakawa K."/>
        </authorList>
    </citation>
    <scope>NUCLEOTIDE SEQUENCE</scope>
</reference>
<dbReference type="AlphaFoldDB" id="A0A8X6P525"/>
<proteinExistence type="predicted"/>